<organism evidence="1 2">
    <name type="scientific">Pyrobaculum arsenaticum</name>
    <dbReference type="NCBI Taxonomy" id="121277"/>
    <lineage>
        <taxon>Archaea</taxon>
        <taxon>Thermoproteota</taxon>
        <taxon>Thermoprotei</taxon>
        <taxon>Thermoproteales</taxon>
        <taxon>Thermoproteaceae</taxon>
        <taxon>Pyrobaculum</taxon>
    </lineage>
</organism>
<gene>
    <name evidence="1" type="ORF">HC235_04100</name>
</gene>
<keyword evidence="1" id="KW-0378">Hydrolase</keyword>
<dbReference type="EMBL" id="JAAVJF010000002">
    <property type="protein sequence ID" value="NYR15144.1"/>
    <property type="molecule type" value="Genomic_DNA"/>
</dbReference>
<dbReference type="RefSeq" id="WP_011901039.1">
    <property type="nucleotide sequence ID" value="NZ_JAAVJF010000002.1"/>
</dbReference>
<evidence type="ECO:0000313" key="1">
    <source>
        <dbReference type="EMBL" id="NYR15144.1"/>
    </source>
</evidence>
<dbReference type="GeneID" id="5055628"/>
<dbReference type="InterPro" id="IPR023214">
    <property type="entry name" value="HAD_sf"/>
</dbReference>
<dbReference type="Pfam" id="PF00702">
    <property type="entry name" value="Hydrolase"/>
    <property type="match status" value="1"/>
</dbReference>
<comment type="caution">
    <text evidence="1">The sequence shown here is derived from an EMBL/GenBank/DDBJ whole genome shotgun (WGS) entry which is preliminary data.</text>
</comment>
<reference evidence="1 2" key="1">
    <citation type="journal article" date="2020" name="Nat. Commun.">
        <title>The structures of two archaeal type IV pili illuminate evolutionary relationships.</title>
        <authorList>
            <person name="Wang F."/>
            <person name="Baquero D.P."/>
            <person name="Su Z."/>
            <person name="Beltran L.C."/>
            <person name="Prangishvili D."/>
            <person name="Krupovic M."/>
            <person name="Egelman E.H."/>
        </authorList>
    </citation>
    <scope>NUCLEOTIDE SEQUENCE [LARGE SCALE GENOMIC DNA]</scope>
    <source>
        <strain evidence="1 2">2GA</strain>
    </source>
</reference>
<keyword evidence="2" id="KW-1185">Reference proteome</keyword>
<dbReference type="GO" id="GO:0016787">
    <property type="term" value="F:hydrolase activity"/>
    <property type="evidence" value="ECO:0007669"/>
    <property type="project" value="UniProtKB-KW"/>
</dbReference>
<dbReference type="SUPFAM" id="SSF56784">
    <property type="entry name" value="HAD-like"/>
    <property type="match status" value="1"/>
</dbReference>
<dbReference type="Gene3D" id="3.40.50.1000">
    <property type="entry name" value="HAD superfamily/HAD-like"/>
    <property type="match status" value="1"/>
</dbReference>
<sequence>MNFIVSFWGLLVERVDFWEAWRGLVPHETVEKVAYLVSQINSAGYEVPLRVLVRIFAHETGADTSALGSKYVERVKTLMKPRRCVGEFITQLKKRGKVAVLSNTPCRCFVKEFLTEAGLEVDMVLTSDVLLRRKPLKSVFKYALAKLGSRPYEAVYFGDGEEDLGALAVGLFTVTIGFEGGHLSFPSLCDASEWVDRQFPQK</sequence>
<accession>A0A7L4P968</accession>
<protein>
    <submittedName>
        <fullName evidence="1">HAD family hydrolase</fullName>
    </submittedName>
</protein>
<dbReference type="AlphaFoldDB" id="A0A7L4P968"/>
<proteinExistence type="predicted"/>
<dbReference type="InterPro" id="IPR036412">
    <property type="entry name" value="HAD-like_sf"/>
</dbReference>
<name>A0A7L4P968_9CREN</name>
<dbReference type="Proteomes" id="UP000554766">
    <property type="component" value="Unassembled WGS sequence"/>
</dbReference>
<dbReference type="OMA" id="LCDASEW"/>
<evidence type="ECO:0000313" key="2">
    <source>
        <dbReference type="Proteomes" id="UP000554766"/>
    </source>
</evidence>